<name>A0A5R9F7Y3_9BACL</name>
<dbReference type="AlphaFoldDB" id="A0A5R9F7Y3"/>
<evidence type="ECO:0000313" key="2">
    <source>
        <dbReference type="Proteomes" id="UP000308230"/>
    </source>
</evidence>
<organism evidence="1 2">
    <name type="scientific">Exobacillus caeni</name>
    <dbReference type="NCBI Taxonomy" id="2574798"/>
    <lineage>
        <taxon>Bacteria</taxon>
        <taxon>Bacillati</taxon>
        <taxon>Bacillota</taxon>
        <taxon>Bacilli</taxon>
        <taxon>Bacillales</taxon>
        <taxon>Guptibacillaceae</taxon>
        <taxon>Exobacillus</taxon>
    </lineage>
</organism>
<protein>
    <submittedName>
        <fullName evidence="1">Phage tail protein</fullName>
    </submittedName>
</protein>
<dbReference type="EMBL" id="SWLG01000005">
    <property type="protein sequence ID" value="TLS37738.1"/>
    <property type="molecule type" value="Genomic_DNA"/>
</dbReference>
<reference evidence="1 2" key="1">
    <citation type="submission" date="2019-04" db="EMBL/GenBank/DDBJ databases">
        <title>Bacillus caeni sp. nov., a bacterium isolated from mangrove sediment.</title>
        <authorList>
            <person name="Huang H."/>
            <person name="Mo K."/>
            <person name="Hu Y."/>
        </authorList>
    </citation>
    <scope>NUCLEOTIDE SEQUENCE [LARGE SCALE GENOMIC DNA]</scope>
    <source>
        <strain evidence="1 2">HB172195</strain>
    </source>
</reference>
<proteinExistence type="predicted"/>
<accession>A0A5R9F7Y3</accession>
<keyword evidence="2" id="KW-1185">Reference proteome</keyword>
<dbReference type="OrthoDB" id="2863311at2"/>
<sequence>MATVVETFDSTKITNASVQFFDETGTQQAGQEFSCIGSIEGETTMKELIKKCEGVEVAKRTKPEKHDLTVSAHVPVQIVRDLFGLSNTDLKPGIYKYSQNSKGKKFVLTADVIDEFEEVTKLIAFPNCVSSTGFKFAIENGADEVAEMEVELAAYPDDKQNLYYEAFVSELEDTTIKDTWHTTFDYTLVELVATP</sequence>
<dbReference type="Proteomes" id="UP000308230">
    <property type="component" value="Unassembled WGS sequence"/>
</dbReference>
<gene>
    <name evidence="1" type="ORF">FCL54_07905</name>
</gene>
<evidence type="ECO:0000313" key="1">
    <source>
        <dbReference type="EMBL" id="TLS37738.1"/>
    </source>
</evidence>
<comment type="caution">
    <text evidence="1">The sequence shown here is derived from an EMBL/GenBank/DDBJ whole genome shotgun (WGS) entry which is preliminary data.</text>
</comment>
<dbReference type="RefSeq" id="WP_138125108.1">
    <property type="nucleotide sequence ID" value="NZ_SWLG01000005.1"/>
</dbReference>